<sequence length="308" mass="35263">MLSYLYRSLQTLVYSENEHNFANDTMTSTSLISNVFNKNNNDDHPLADMINDSFVIINESLISIPSINPKNIEIQEPDRTSTRISTSVSHHQLEDKSSFRVEEISFNPYHNTFSKRKWNPTRRKSRAFRKRKTCLRNSDNVLSRTENDPYLQQAIASANRTIQQEQPQDNRYNIESITVALENNYKKSYGKYSQITPCHDINHDGPSTILFDSSAGNTIDGGRSHMNNINNDEANIMDHDKDKKEIGIIDLTKDNDDDTLHQQENVGNLLSSLSAPSTLLLLTPPPNNNIQFENQQAGEFYCPYNRCK</sequence>
<keyword evidence="2" id="KW-1185">Reference proteome</keyword>
<dbReference type="EMBL" id="JAIXMP010000020">
    <property type="protein sequence ID" value="KAI9257240.1"/>
    <property type="molecule type" value="Genomic_DNA"/>
</dbReference>
<proteinExistence type="predicted"/>
<accession>A0AAD5PBR4</accession>
<name>A0AAD5PBR4_9FUNG</name>
<dbReference type="AlphaFoldDB" id="A0AAD5PBR4"/>
<reference evidence="1" key="2">
    <citation type="submission" date="2023-02" db="EMBL/GenBank/DDBJ databases">
        <authorList>
            <consortium name="DOE Joint Genome Institute"/>
            <person name="Mondo S.J."/>
            <person name="Chang Y."/>
            <person name="Wang Y."/>
            <person name="Ahrendt S."/>
            <person name="Andreopoulos W."/>
            <person name="Barry K."/>
            <person name="Beard J."/>
            <person name="Benny G.L."/>
            <person name="Blankenship S."/>
            <person name="Bonito G."/>
            <person name="Cuomo C."/>
            <person name="Desiro A."/>
            <person name="Gervers K.A."/>
            <person name="Hundley H."/>
            <person name="Kuo A."/>
            <person name="LaButti K."/>
            <person name="Lang B.F."/>
            <person name="Lipzen A."/>
            <person name="O'Donnell K."/>
            <person name="Pangilinan J."/>
            <person name="Reynolds N."/>
            <person name="Sandor L."/>
            <person name="Smith M.W."/>
            <person name="Tsang A."/>
            <person name="Grigoriev I.V."/>
            <person name="Stajich J.E."/>
            <person name="Spatafora J.W."/>
        </authorList>
    </citation>
    <scope>NUCLEOTIDE SEQUENCE</scope>
    <source>
        <strain evidence="1">RSA 2281</strain>
    </source>
</reference>
<reference evidence="1" key="1">
    <citation type="journal article" date="2022" name="IScience">
        <title>Evolution of zygomycete secretomes and the origins of terrestrial fungal ecologies.</title>
        <authorList>
            <person name="Chang Y."/>
            <person name="Wang Y."/>
            <person name="Mondo S."/>
            <person name="Ahrendt S."/>
            <person name="Andreopoulos W."/>
            <person name="Barry K."/>
            <person name="Beard J."/>
            <person name="Benny G.L."/>
            <person name="Blankenship S."/>
            <person name="Bonito G."/>
            <person name="Cuomo C."/>
            <person name="Desiro A."/>
            <person name="Gervers K.A."/>
            <person name="Hundley H."/>
            <person name="Kuo A."/>
            <person name="LaButti K."/>
            <person name="Lang B.F."/>
            <person name="Lipzen A."/>
            <person name="O'Donnell K."/>
            <person name="Pangilinan J."/>
            <person name="Reynolds N."/>
            <person name="Sandor L."/>
            <person name="Smith M.E."/>
            <person name="Tsang A."/>
            <person name="Grigoriev I.V."/>
            <person name="Stajich J.E."/>
            <person name="Spatafora J.W."/>
        </authorList>
    </citation>
    <scope>NUCLEOTIDE SEQUENCE</scope>
    <source>
        <strain evidence="1">RSA 2281</strain>
    </source>
</reference>
<protein>
    <submittedName>
        <fullName evidence="1">Uncharacterized protein</fullName>
    </submittedName>
</protein>
<evidence type="ECO:0000313" key="1">
    <source>
        <dbReference type="EMBL" id="KAI9257240.1"/>
    </source>
</evidence>
<organism evidence="1 2">
    <name type="scientific">Phascolomyces articulosus</name>
    <dbReference type="NCBI Taxonomy" id="60185"/>
    <lineage>
        <taxon>Eukaryota</taxon>
        <taxon>Fungi</taxon>
        <taxon>Fungi incertae sedis</taxon>
        <taxon>Mucoromycota</taxon>
        <taxon>Mucoromycotina</taxon>
        <taxon>Mucoromycetes</taxon>
        <taxon>Mucorales</taxon>
        <taxon>Lichtheimiaceae</taxon>
        <taxon>Phascolomyces</taxon>
    </lineage>
</organism>
<comment type="caution">
    <text evidence="1">The sequence shown here is derived from an EMBL/GenBank/DDBJ whole genome shotgun (WGS) entry which is preliminary data.</text>
</comment>
<evidence type="ECO:0000313" key="2">
    <source>
        <dbReference type="Proteomes" id="UP001209540"/>
    </source>
</evidence>
<gene>
    <name evidence="1" type="ORF">BDA99DRAFT_133855</name>
</gene>
<dbReference type="Proteomes" id="UP001209540">
    <property type="component" value="Unassembled WGS sequence"/>
</dbReference>